<sequence length="186" mass="20338">MSHLDCGKARLCSHRAGHDPPPCTCDQSHQLWLPAHKPTPPPQEEHPPPHSPSTRAPTEANNPKLGWITNPIQSTRRQGKCDWMPAVLGPLGGTTRVWWLPLAATERPNRLGELSCGADRNGASVPFPCRSGAPQIWEAGVGARRRGWVLGDKWPGSAREGARGDLGRRWLLEKSSFFPSRSGQAT</sequence>
<evidence type="ECO:0000313" key="2">
    <source>
        <dbReference type="EMBL" id="JAD79658.1"/>
    </source>
</evidence>
<accession>A0A0A9CZ12</accession>
<proteinExistence type="predicted"/>
<feature type="region of interest" description="Disordered" evidence="1">
    <location>
        <begin position="34"/>
        <end position="68"/>
    </location>
</feature>
<evidence type="ECO:0000256" key="1">
    <source>
        <dbReference type="SAM" id="MobiDB-lite"/>
    </source>
</evidence>
<reference evidence="2" key="1">
    <citation type="submission" date="2014-09" db="EMBL/GenBank/DDBJ databases">
        <authorList>
            <person name="Magalhaes I.L.F."/>
            <person name="Oliveira U."/>
            <person name="Santos F.R."/>
            <person name="Vidigal T.H.D.A."/>
            <person name="Brescovit A.D."/>
            <person name="Santos A.J."/>
        </authorList>
    </citation>
    <scope>NUCLEOTIDE SEQUENCE</scope>
    <source>
        <tissue evidence="2">Shoot tissue taken approximately 20 cm above the soil surface</tissue>
    </source>
</reference>
<dbReference type="EMBL" id="GBRH01218237">
    <property type="protein sequence ID" value="JAD79658.1"/>
    <property type="molecule type" value="Transcribed_RNA"/>
</dbReference>
<protein>
    <submittedName>
        <fullName evidence="2">Uncharacterized protein</fullName>
    </submittedName>
</protein>
<organism evidence="2">
    <name type="scientific">Arundo donax</name>
    <name type="common">Giant reed</name>
    <name type="synonym">Donax arundinaceus</name>
    <dbReference type="NCBI Taxonomy" id="35708"/>
    <lineage>
        <taxon>Eukaryota</taxon>
        <taxon>Viridiplantae</taxon>
        <taxon>Streptophyta</taxon>
        <taxon>Embryophyta</taxon>
        <taxon>Tracheophyta</taxon>
        <taxon>Spermatophyta</taxon>
        <taxon>Magnoliopsida</taxon>
        <taxon>Liliopsida</taxon>
        <taxon>Poales</taxon>
        <taxon>Poaceae</taxon>
        <taxon>PACMAD clade</taxon>
        <taxon>Arundinoideae</taxon>
        <taxon>Arundineae</taxon>
        <taxon>Arundo</taxon>
    </lineage>
</organism>
<reference evidence="2" key="2">
    <citation type="journal article" date="2015" name="Data Brief">
        <title>Shoot transcriptome of the giant reed, Arundo donax.</title>
        <authorList>
            <person name="Barrero R.A."/>
            <person name="Guerrero F.D."/>
            <person name="Moolhuijzen P."/>
            <person name="Goolsby J.A."/>
            <person name="Tidwell J."/>
            <person name="Bellgard S.E."/>
            <person name="Bellgard M.I."/>
        </authorList>
    </citation>
    <scope>NUCLEOTIDE SEQUENCE</scope>
    <source>
        <tissue evidence="2">Shoot tissue taken approximately 20 cm above the soil surface</tissue>
    </source>
</reference>
<dbReference type="AlphaFoldDB" id="A0A0A9CZ12"/>
<name>A0A0A9CZ12_ARUDO</name>